<dbReference type="EMBL" id="KB932201">
    <property type="protein sequence ID" value="KCV73036.1"/>
    <property type="molecule type" value="Genomic_DNA"/>
</dbReference>
<gene>
    <name evidence="2" type="ORF">H696_00584</name>
</gene>
<accession>A0A058ZGF6</accession>
<evidence type="ECO:0000256" key="1">
    <source>
        <dbReference type="SAM" id="MobiDB-lite"/>
    </source>
</evidence>
<feature type="compositionally biased region" description="Low complexity" evidence="1">
    <location>
        <begin position="794"/>
        <end position="806"/>
    </location>
</feature>
<feature type="region of interest" description="Disordered" evidence="1">
    <location>
        <begin position="456"/>
        <end position="480"/>
    </location>
</feature>
<evidence type="ECO:0000313" key="3">
    <source>
        <dbReference type="Proteomes" id="UP000030693"/>
    </source>
</evidence>
<keyword evidence="3" id="KW-1185">Reference proteome</keyword>
<feature type="region of interest" description="Disordered" evidence="1">
    <location>
        <begin position="264"/>
        <end position="284"/>
    </location>
</feature>
<feature type="compositionally biased region" description="Pro residues" evidence="1">
    <location>
        <begin position="807"/>
        <end position="816"/>
    </location>
</feature>
<evidence type="ECO:0000313" key="2">
    <source>
        <dbReference type="EMBL" id="KCV73036.1"/>
    </source>
</evidence>
<dbReference type="Proteomes" id="UP000030693">
    <property type="component" value="Unassembled WGS sequence"/>
</dbReference>
<dbReference type="GeneID" id="20525309"/>
<feature type="compositionally biased region" description="Pro residues" evidence="1">
    <location>
        <begin position="408"/>
        <end position="418"/>
    </location>
</feature>
<feature type="compositionally biased region" description="Low complexity" evidence="1">
    <location>
        <begin position="588"/>
        <end position="602"/>
    </location>
</feature>
<feature type="region of interest" description="Disordered" evidence="1">
    <location>
        <begin position="794"/>
        <end position="836"/>
    </location>
</feature>
<protein>
    <submittedName>
        <fullName evidence="2">Uncharacterized protein</fullName>
    </submittedName>
</protein>
<feature type="region of interest" description="Disordered" evidence="1">
    <location>
        <begin position="400"/>
        <end position="424"/>
    </location>
</feature>
<reference evidence="2" key="1">
    <citation type="submission" date="2013-04" db="EMBL/GenBank/DDBJ databases">
        <title>The Genome Sequence of Fonticula alba ATCC 38817.</title>
        <authorList>
            <consortium name="The Broad Institute Genomics Platform"/>
            <person name="Russ C."/>
            <person name="Cuomo C."/>
            <person name="Burger G."/>
            <person name="Gray M.W."/>
            <person name="Holland P.W.H."/>
            <person name="King N."/>
            <person name="Lang F.B.F."/>
            <person name="Roger A.J."/>
            <person name="Ruiz-Trillo I."/>
            <person name="Brown M."/>
            <person name="Walker B."/>
            <person name="Young S."/>
            <person name="Zeng Q."/>
            <person name="Gargeya S."/>
            <person name="Fitzgerald M."/>
            <person name="Haas B."/>
            <person name="Abouelleil A."/>
            <person name="Allen A.W."/>
            <person name="Alvarado L."/>
            <person name="Arachchi H.M."/>
            <person name="Berlin A.M."/>
            <person name="Chapman S.B."/>
            <person name="Gainer-Dewar J."/>
            <person name="Goldberg J."/>
            <person name="Griggs A."/>
            <person name="Gujja S."/>
            <person name="Hansen M."/>
            <person name="Howarth C."/>
            <person name="Imamovic A."/>
            <person name="Ireland A."/>
            <person name="Larimer J."/>
            <person name="McCowan C."/>
            <person name="Murphy C."/>
            <person name="Pearson M."/>
            <person name="Poon T.W."/>
            <person name="Priest M."/>
            <person name="Roberts A."/>
            <person name="Saif S."/>
            <person name="Shea T."/>
            <person name="Sisk P."/>
            <person name="Sykes S."/>
            <person name="Wortman J."/>
            <person name="Nusbaum C."/>
            <person name="Birren B."/>
        </authorList>
    </citation>
    <scope>NUCLEOTIDE SEQUENCE [LARGE SCALE GENOMIC DNA]</scope>
    <source>
        <strain evidence="2">ATCC 38817</strain>
    </source>
</reference>
<name>A0A058ZGF6_FONAL</name>
<sequence>MHPGFKTALPGAFSSATLPTRGVSSPALGASGVASPVPKDDLSLGLSPSVGPQSAAGDACAAAGSVSPLPGVGGFLSREGAGLLSRRISLSRTREKTRGRAPPPPPLTITPLPPGPGAVQAPPAPSPPLPGCEWHGAAAAATTAAVEPRPLFDSLCGALYQLVLPVFAGADITPSLGAISAVVSDIQASAPSSEVIQREVEDLASRGCYQMLENIMHAGRALPLHSLCLCEDPGGIRSPPSPALSICEPPSLVPIYQGMTEHLAQRASEKDPRSAGPRPLQVPLPSSIDSMPSLSPWAQEGCRADSPGTLPALAALLHERDLARLSEALAQRYPSEPLDLEGPPTGPVIDSDDEDFPSKCPLPGVATTEADLLWSAAAAAGARRSRAPEWTDARMPVAAAAATAAPAPRLPPQQPPSPWSTSMPPESLPPLLAVQSFLQGARDDLAAAAATTTALGGRHTPMHAPSPGFASPSEPSPRQMPFRMAHLDLAPSPGGASSPGPPLLLPLCLPARTGGHVPAPEPPAAHDGSRPLATARAEAGPSTGPAPRDLEPVIFRHGFVPGRRQMLVSLETALGDEKLSLLDRMRLGGPAAGPSATGAPDPGHGRSQSTPAGRAARRTSLGMDQQPAWGSRTPTLSMLRAGSVTHPARTMGVTGHGQDRRSAGAWHTPIVTLGCLDPPGAGALAPAVCPSLLGRLASPCPDPGQLLLTFADILDHLIESIAPTLEVALQPLLAGAGPKRVHAGGPMRGRPSTSPRAALIAAFRRHFLLPLSPFLVEAAVAVFGQGRPRAAVATSGAGAGARAGDAAPPPPPPPLGPGHRMPGHGSPAAGGQPAGGLAGVMRRRRLDPAGVRGALARSAGAGSGQAAAFAVALRIRRGLSRLRVLGHEQPLLEIGALGYVLTGGWRRSADRVECLLSALADNYYSSSTMVR</sequence>
<dbReference type="AlphaFoldDB" id="A0A058ZGF6"/>
<feature type="compositionally biased region" description="Basic and acidic residues" evidence="1">
    <location>
        <begin position="264"/>
        <end position="273"/>
    </location>
</feature>
<feature type="compositionally biased region" description="Low complexity" evidence="1">
    <location>
        <begin position="817"/>
        <end position="831"/>
    </location>
</feature>
<feature type="region of interest" description="Disordered" evidence="1">
    <location>
        <begin position="514"/>
        <end position="550"/>
    </location>
</feature>
<proteinExistence type="predicted"/>
<dbReference type="RefSeq" id="XP_009492737.1">
    <property type="nucleotide sequence ID" value="XM_009494462.1"/>
</dbReference>
<feature type="region of interest" description="Disordered" evidence="1">
    <location>
        <begin position="1"/>
        <end position="63"/>
    </location>
</feature>
<feature type="region of interest" description="Disordered" evidence="1">
    <location>
        <begin position="586"/>
        <end position="633"/>
    </location>
</feature>
<organism evidence="2">
    <name type="scientific">Fonticula alba</name>
    <name type="common">Slime mold</name>
    <dbReference type="NCBI Taxonomy" id="691883"/>
    <lineage>
        <taxon>Eukaryota</taxon>
        <taxon>Rotosphaerida</taxon>
        <taxon>Fonticulaceae</taxon>
        <taxon>Fonticula</taxon>
    </lineage>
</organism>